<dbReference type="PRINTS" id="PR00173">
    <property type="entry name" value="EDTRNSPORT"/>
</dbReference>
<feature type="transmembrane region" description="Helical" evidence="3">
    <location>
        <begin position="67"/>
        <end position="86"/>
    </location>
</feature>
<evidence type="ECO:0000259" key="4">
    <source>
        <dbReference type="Pfam" id="PF00892"/>
    </source>
</evidence>
<feature type="domain" description="EamA" evidence="4">
    <location>
        <begin position="5"/>
        <end position="139"/>
    </location>
</feature>
<feature type="domain" description="EamA" evidence="4">
    <location>
        <begin position="152"/>
        <end position="284"/>
    </location>
</feature>
<dbReference type="Proteomes" id="UP000265692">
    <property type="component" value="Unassembled WGS sequence"/>
</dbReference>
<dbReference type="PROSITE" id="PS51257">
    <property type="entry name" value="PROKAR_LIPOPROTEIN"/>
    <property type="match status" value="1"/>
</dbReference>
<keyword evidence="3" id="KW-1133">Transmembrane helix</keyword>
<feature type="transmembrane region" description="Helical" evidence="3">
    <location>
        <begin position="213"/>
        <end position="234"/>
    </location>
</feature>
<evidence type="ECO:0000313" key="6">
    <source>
        <dbReference type="Proteomes" id="UP000265692"/>
    </source>
</evidence>
<sequence>MKLNKGILFILLGASCFGFTPIFAKLGFKYGYSLGQIIIVQMVISSLLLWTLTLIKRSSFKGLTRKNIFQIMGTGCFIGLTSIFYYASMQYLPASLSIILMFQFVWIGIILEWAFSKIKPAPVTVLSIFLILIGVYFASNIVNGDIQGLPVKGIVYGLLSAFTYAGFIFFSGKVAVNVDAWTRSSIMSTGSAILVLVLFMRDIPTVLPLEYNLLMTAVGVSFFGSVLPPLFYAVGAPLVSGGIANILTSVELPIAILSASLILSETVTPLQWLGTAIILAAIVLNELGANLFPIKMHSRKASASSTIQELNQSDYNQNR</sequence>
<dbReference type="AlphaFoldDB" id="A0A396SCS3"/>
<dbReference type="InterPro" id="IPR000620">
    <property type="entry name" value="EamA_dom"/>
</dbReference>
<dbReference type="RefSeq" id="WP_118876449.1">
    <property type="nucleotide sequence ID" value="NZ_QWEI01000005.1"/>
</dbReference>
<dbReference type="PANTHER" id="PTHR22911:SF137">
    <property type="entry name" value="SOLUTE CARRIER FAMILY 35 MEMBER G2-RELATED"/>
    <property type="match status" value="1"/>
</dbReference>
<evidence type="ECO:0000256" key="2">
    <source>
        <dbReference type="ARBA" id="ARBA00007362"/>
    </source>
</evidence>
<dbReference type="Pfam" id="PF00892">
    <property type="entry name" value="EamA"/>
    <property type="match status" value="2"/>
</dbReference>
<evidence type="ECO:0000256" key="3">
    <source>
        <dbReference type="SAM" id="Phobius"/>
    </source>
</evidence>
<dbReference type="OrthoDB" id="3180815at2"/>
<feature type="transmembrane region" description="Helical" evidence="3">
    <location>
        <begin position="184"/>
        <end position="201"/>
    </location>
</feature>
<proteinExistence type="inferred from homology"/>
<comment type="similarity">
    <text evidence="2">Belongs to the EamA transporter family.</text>
</comment>
<dbReference type="InterPro" id="IPR037185">
    <property type="entry name" value="EmrE-like"/>
</dbReference>
<feature type="transmembrane region" description="Helical" evidence="3">
    <location>
        <begin position="123"/>
        <end position="142"/>
    </location>
</feature>
<dbReference type="PANTHER" id="PTHR22911">
    <property type="entry name" value="ACYL-MALONYL CONDENSING ENZYME-RELATED"/>
    <property type="match status" value="1"/>
</dbReference>
<reference evidence="5 6" key="1">
    <citation type="submission" date="2018-08" db="EMBL/GenBank/DDBJ databases">
        <title>Lysinibacillus sp. YLB-03 draft genome sequence.</title>
        <authorList>
            <person name="Yu L."/>
        </authorList>
    </citation>
    <scope>NUCLEOTIDE SEQUENCE [LARGE SCALE GENOMIC DNA]</scope>
    <source>
        <strain evidence="5 6">YLB-03</strain>
    </source>
</reference>
<feature type="transmembrane region" description="Helical" evidence="3">
    <location>
        <begin position="92"/>
        <end position="111"/>
    </location>
</feature>
<comment type="caution">
    <text evidence="5">The sequence shown here is derived from an EMBL/GenBank/DDBJ whole genome shotgun (WGS) entry which is preliminary data.</text>
</comment>
<protein>
    <submittedName>
        <fullName evidence="5">DMT family transporter</fullName>
    </submittedName>
</protein>
<evidence type="ECO:0000313" key="5">
    <source>
        <dbReference type="EMBL" id="RHW36158.1"/>
    </source>
</evidence>
<organism evidence="5 6">
    <name type="scientific">Ureibacillus yapensis</name>
    <dbReference type="NCBI Taxonomy" id="2304605"/>
    <lineage>
        <taxon>Bacteria</taxon>
        <taxon>Bacillati</taxon>
        <taxon>Bacillota</taxon>
        <taxon>Bacilli</taxon>
        <taxon>Bacillales</taxon>
        <taxon>Caryophanaceae</taxon>
        <taxon>Ureibacillus</taxon>
    </lineage>
</organism>
<name>A0A396SCS3_9BACL</name>
<feature type="transmembrane region" description="Helical" evidence="3">
    <location>
        <begin position="246"/>
        <end position="264"/>
    </location>
</feature>
<comment type="subcellular location">
    <subcellularLocation>
        <location evidence="1">Endomembrane system</location>
        <topology evidence="1">Multi-pass membrane protein</topology>
    </subcellularLocation>
</comment>
<dbReference type="EMBL" id="QWEI01000005">
    <property type="protein sequence ID" value="RHW36158.1"/>
    <property type="molecule type" value="Genomic_DNA"/>
</dbReference>
<feature type="transmembrane region" description="Helical" evidence="3">
    <location>
        <begin position="34"/>
        <end position="55"/>
    </location>
</feature>
<keyword evidence="3" id="KW-0472">Membrane</keyword>
<keyword evidence="6" id="KW-1185">Reference proteome</keyword>
<dbReference type="GO" id="GO:0016020">
    <property type="term" value="C:membrane"/>
    <property type="evidence" value="ECO:0007669"/>
    <property type="project" value="InterPro"/>
</dbReference>
<dbReference type="SUPFAM" id="SSF103481">
    <property type="entry name" value="Multidrug resistance efflux transporter EmrE"/>
    <property type="match status" value="2"/>
</dbReference>
<feature type="transmembrane region" description="Helical" evidence="3">
    <location>
        <begin position="154"/>
        <end position="172"/>
    </location>
</feature>
<gene>
    <name evidence="5" type="ORF">D1B33_10985</name>
</gene>
<accession>A0A396SCS3</accession>
<keyword evidence="3" id="KW-0812">Transmembrane</keyword>
<evidence type="ECO:0000256" key="1">
    <source>
        <dbReference type="ARBA" id="ARBA00004127"/>
    </source>
</evidence>
<feature type="transmembrane region" description="Helical" evidence="3">
    <location>
        <begin position="270"/>
        <end position="292"/>
    </location>
</feature>